<dbReference type="PANTHER" id="PTHR12000:SF42">
    <property type="entry name" value="LEGUMAIN"/>
    <property type="match status" value="1"/>
</dbReference>
<reference evidence="2 3" key="2">
    <citation type="submission" date="2018-11" db="EMBL/GenBank/DDBJ databases">
        <authorList>
            <consortium name="Pathogen Informatics"/>
        </authorList>
    </citation>
    <scope>NUCLEOTIDE SEQUENCE [LARGE SCALE GENOMIC DNA]</scope>
</reference>
<comment type="similarity">
    <text evidence="1">Belongs to the peptidase C13 family.</text>
</comment>
<evidence type="ECO:0000256" key="1">
    <source>
        <dbReference type="ARBA" id="ARBA00009941"/>
    </source>
</evidence>
<name>A0A0N4XZJ6_NIPBR</name>
<protein>
    <submittedName>
        <fullName evidence="4">Legumain (inferred by orthology to a human protein)</fullName>
    </submittedName>
</protein>
<keyword evidence="3" id="KW-1185">Reference proteome</keyword>
<dbReference type="GO" id="GO:0006624">
    <property type="term" value="P:vacuolar protein processing"/>
    <property type="evidence" value="ECO:0007669"/>
    <property type="project" value="TreeGrafter"/>
</dbReference>
<organism evidence="4">
    <name type="scientific">Nippostrongylus brasiliensis</name>
    <name type="common">Rat hookworm</name>
    <dbReference type="NCBI Taxonomy" id="27835"/>
    <lineage>
        <taxon>Eukaryota</taxon>
        <taxon>Metazoa</taxon>
        <taxon>Ecdysozoa</taxon>
        <taxon>Nematoda</taxon>
        <taxon>Chromadorea</taxon>
        <taxon>Rhabditida</taxon>
        <taxon>Rhabditina</taxon>
        <taxon>Rhabditomorpha</taxon>
        <taxon>Strongyloidea</taxon>
        <taxon>Heligmosomidae</taxon>
        <taxon>Nippostrongylus</taxon>
    </lineage>
</organism>
<dbReference type="EMBL" id="UYSL01020028">
    <property type="protein sequence ID" value="VDL72202.1"/>
    <property type="molecule type" value="Genomic_DNA"/>
</dbReference>
<evidence type="ECO:0000313" key="2">
    <source>
        <dbReference type="EMBL" id="VDL72202.1"/>
    </source>
</evidence>
<dbReference type="Gene3D" id="3.40.50.1460">
    <property type="match status" value="1"/>
</dbReference>
<dbReference type="GO" id="GO:0005773">
    <property type="term" value="C:vacuole"/>
    <property type="evidence" value="ECO:0007669"/>
    <property type="project" value="GOC"/>
</dbReference>
<dbReference type="AlphaFoldDB" id="A0A0N4XZJ6"/>
<dbReference type="STRING" id="27835.A0A0N4XZJ6"/>
<dbReference type="Pfam" id="PF01650">
    <property type="entry name" value="Peptidase_C13"/>
    <property type="match status" value="1"/>
</dbReference>
<reference evidence="4" key="1">
    <citation type="submission" date="2017-02" db="UniProtKB">
        <authorList>
            <consortium name="WormBaseParasite"/>
        </authorList>
    </citation>
    <scope>IDENTIFICATION</scope>
</reference>
<dbReference type="GO" id="GO:0004197">
    <property type="term" value="F:cysteine-type endopeptidase activity"/>
    <property type="evidence" value="ECO:0007669"/>
    <property type="project" value="TreeGrafter"/>
</dbReference>
<dbReference type="WBParaSite" id="NBR_0000861201-mRNA-1">
    <property type="protein sequence ID" value="NBR_0000861201-mRNA-1"/>
    <property type="gene ID" value="NBR_0000861201"/>
</dbReference>
<evidence type="ECO:0000313" key="3">
    <source>
        <dbReference type="Proteomes" id="UP000271162"/>
    </source>
</evidence>
<dbReference type="GO" id="GO:0051603">
    <property type="term" value="P:proteolysis involved in protein catabolic process"/>
    <property type="evidence" value="ECO:0007669"/>
    <property type="project" value="TreeGrafter"/>
</dbReference>
<evidence type="ECO:0000313" key="4">
    <source>
        <dbReference type="WBParaSite" id="NBR_0000861201-mRNA-1"/>
    </source>
</evidence>
<dbReference type="Proteomes" id="UP000271162">
    <property type="component" value="Unassembled WGS sequence"/>
</dbReference>
<proteinExistence type="inferred from homology"/>
<dbReference type="InterPro" id="IPR001096">
    <property type="entry name" value="Peptidase_C13"/>
</dbReference>
<dbReference type="PANTHER" id="PTHR12000">
    <property type="entry name" value="HEMOGLOBINASE FAMILY MEMBER"/>
    <property type="match status" value="1"/>
</dbReference>
<accession>A0A0N4XZJ6</accession>
<sequence length="90" mass="10494">MSRLADAAHAYHTLKRHGVPEENMIVMMYDDIANNPQNPYKGKLFNRPHGEDVYQGLKIDYNVGFLLPVRIHALQNFLRTAWKLRDFSSH</sequence>
<gene>
    <name evidence="2" type="ORF">NBR_LOCUS8613</name>
</gene>